<proteinExistence type="predicted"/>
<gene>
    <name evidence="2" type="ORF">GCM10022240_04310</name>
</gene>
<dbReference type="PANTHER" id="PTHR43559">
    <property type="entry name" value="HYDROLASE YCAC-RELATED"/>
    <property type="match status" value="1"/>
</dbReference>
<protein>
    <submittedName>
        <fullName evidence="2">Hydrolase</fullName>
    </submittedName>
</protein>
<dbReference type="Gene3D" id="3.40.50.850">
    <property type="entry name" value="Isochorismatase-like"/>
    <property type="match status" value="1"/>
</dbReference>
<dbReference type="EMBL" id="BAABAF010000001">
    <property type="protein sequence ID" value="GAA3754447.1"/>
    <property type="molecule type" value="Genomic_DNA"/>
</dbReference>
<feature type="domain" description="Isochorismatase-like" evidence="1">
    <location>
        <begin position="15"/>
        <end position="166"/>
    </location>
</feature>
<comment type="caution">
    <text evidence="2">The sequence shown here is derived from an EMBL/GenBank/DDBJ whole genome shotgun (WGS) entry which is preliminary data.</text>
</comment>
<dbReference type="Pfam" id="PF00857">
    <property type="entry name" value="Isochorismatase"/>
    <property type="match status" value="1"/>
</dbReference>
<keyword evidence="3" id="KW-1185">Reference proteome</keyword>
<dbReference type="SUPFAM" id="SSF52499">
    <property type="entry name" value="Isochorismatase-like hydrolases"/>
    <property type="match status" value="1"/>
</dbReference>
<dbReference type="InterPro" id="IPR000868">
    <property type="entry name" value="Isochorismatase-like_dom"/>
</dbReference>
<keyword evidence="2" id="KW-0378">Hydrolase</keyword>
<dbReference type="Proteomes" id="UP001500540">
    <property type="component" value="Unassembled WGS sequence"/>
</dbReference>
<evidence type="ECO:0000313" key="2">
    <source>
        <dbReference type="EMBL" id="GAA3754447.1"/>
    </source>
</evidence>
<dbReference type="InterPro" id="IPR053152">
    <property type="entry name" value="Hydrolase_YcaC-like"/>
</dbReference>
<organism evidence="2 3">
    <name type="scientific">Microbacterium kribbense</name>
    <dbReference type="NCBI Taxonomy" id="433645"/>
    <lineage>
        <taxon>Bacteria</taxon>
        <taxon>Bacillati</taxon>
        <taxon>Actinomycetota</taxon>
        <taxon>Actinomycetes</taxon>
        <taxon>Micrococcales</taxon>
        <taxon>Microbacteriaceae</taxon>
        <taxon>Microbacterium</taxon>
    </lineage>
</organism>
<dbReference type="RefSeq" id="WP_344780035.1">
    <property type="nucleotide sequence ID" value="NZ_BAABAF010000001.1"/>
</dbReference>
<evidence type="ECO:0000259" key="1">
    <source>
        <dbReference type="Pfam" id="PF00857"/>
    </source>
</evidence>
<dbReference type="InterPro" id="IPR036380">
    <property type="entry name" value="Isochorismatase-like_sf"/>
</dbReference>
<sequence length="199" mass="21459">MSKAILDAITADNSVVLLVDFQGSLFGGVGSGDRDAIHNSLVATAKAAHILDVPVVLSSIWEGGNGPVIEEVTEQFPGQKVFERAGQSFDAFEDEGVAAAVRATGRKKLIVSGLWTSMCFAYTALHGIEEGYEVYGLIDAAGDSTPDAHNYGQARMYQAGVIPLTWMPLVSHWMHDWNNPKAGQLKAEVFGRYDKMLSI</sequence>
<dbReference type="GO" id="GO:0016787">
    <property type="term" value="F:hydrolase activity"/>
    <property type="evidence" value="ECO:0007669"/>
    <property type="project" value="UniProtKB-KW"/>
</dbReference>
<dbReference type="PANTHER" id="PTHR43559:SF1">
    <property type="entry name" value="HYDROLASE"/>
    <property type="match status" value="1"/>
</dbReference>
<name>A0ABP7G3A3_9MICO</name>
<reference evidence="3" key="1">
    <citation type="journal article" date="2019" name="Int. J. Syst. Evol. Microbiol.">
        <title>The Global Catalogue of Microorganisms (GCM) 10K type strain sequencing project: providing services to taxonomists for standard genome sequencing and annotation.</title>
        <authorList>
            <consortium name="The Broad Institute Genomics Platform"/>
            <consortium name="The Broad Institute Genome Sequencing Center for Infectious Disease"/>
            <person name="Wu L."/>
            <person name="Ma J."/>
        </authorList>
    </citation>
    <scope>NUCLEOTIDE SEQUENCE [LARGE SCALE GENOMIC DNA]</scope>
    <source>
        <strain evidence="3">JCM 16950</strain>
    </source>
</reference>
<evidence type="ECO:0000313" key="3">
    <source>
        <dbReference type="Proteomes" id="UP001500540"/>
    </source>
</evidence>
<accession>A0ABP7G3A3</accession>